<accession>A0A8E6EWI8</accession>
<keyword evidence="2" id="KW-1185">Reference proteome</keyword>
<dbReference type="KEGG" id="tsph:KIH39_17410"/>
<reference evidence="1" key="1">
    <citation type="submission" date="2021-05" db="EMBL/GenBank/DDBJ databases">
        <title>Complete genome sequence of the cellulolytic planctomycete Telmatocola sphagniphila SP2T and characterization of the first cellulase from planctomycetes.</title>
        <authorList>
            <person name="Rakitin A.L."/>
            <person name="Beletsky A.V."/>
            <person name="Naumoff D.G."/>
            <person name="Kulichevskaya I.S."/>
            <person name="Mardanov A.V."/>
            <person name="Ravin N.V."/>
            <person name="Dedysh S.N."/>
        </authorList>
    </citation>
    <scope>NUCLEOTIDE SEQUENCE</scope>
    <source>
        <strain evidence="1">SP2T</strain>
    </source>
</reference>
<evidence type="ECO:0000313" key="1">
    <source>
        <dbReference type="EMBL" id="QVL30623.1"/>
    </source>
</evidence>
<proteinExistence type="predicted"/>
<protein>
    <submittedName>
        <fullName evidence="1">Uncharacterized protein</fullName>
    </submittedName>
</protein>
<sequence length="62" mass="7150">MINKIQTEKVIDIKTRAILQDMAFVLALTKRVAKEVRQSKDYNLVEAQRAWSEEENSMIIAA</sequence>
<name>A0A8E6EWI8_9BACT</name>
<dbReference type="EMBL" id="CP074694">
    <property type="protein sequence ID" value="QVL30623.1"/>
    <property type="molecule type" value="Genomic_DNA"/>
</dbReference>
<dbReference type="RefSeq" id="WP_213494494.1">
    <property type="nucleotide sequence ID" value="NZ_CP074694.1"/>
</dbReference>
<dbReference type="AlphaFoldDB" id="A0A8E6EWI8"/>
<dbReference type="Proteomes" id="UP000676194">
    <property type="component" value="Chromosome"/>
</dbReference>
<evidence type="ECO:0000313" key="2">
    <source>
        <dbReference type="Proteomes" id="UP000676194"/>
    </source>
</evidence>
<organism evidence="1 2">
    <name type="scientific">Telmatocola sphagniphila</name>
    <dbReference type="NCBI Taxonomy" id="1123043"/>
    <lineage>
        <taxon>Bacteria</taxon>
        <taxon>Pseudomonadati</taxon>
        <taxon>Planctomycetota</taxon>
        <taxon>Planctomycetia</taxon>
        <taxon>Gemmatales</taxon>
        <taxon>Gemmataceae</taxon>
    </lineage>
</organism>
<gene>
    <name evidence="1" type="ORF">KIH39_17410</name>
</gene>